<dbReference type="InterPro" id="IPR006151">
    <property type="entry name" value="Shikm_DH/Glu-tRNA_Rdtase"/>
</dbReference>
<feature type="binding site" evidence="10">
    <location>
        <position position="107"/>
    </location>
    <ligand>
        <name>shikimate</name>
        <dbReference type="ChEBI" id="CHEBI:36208"/>
    </ligand>
</feature>
<dbReference type="UniPathway" id="UPA00053">
    <property type="reaction ID" value="UER00087"/>
</dbReference>
<dbReference type="Gene3D" id="3.40.50.720">
    <property type="entry name" value="NAD(P)-binding Rossmann-like Domain"/>
    <property type="match status" value="1"/>
</dbReference>
<keyword evidence="2 10" id="KW-0028">Amino-acid biosynthesis</keyword>
<dbReference type="NCBIfam" id="NF001319">
    <property type="entry name" value="PRK00258.3-3"/>
    <property type="match status" value="1"/>
</dbReference>
<comment type="catalytic activity">
    <reaction evidence="7">
        <text>L-quinate + NAD(+) = 3-dehydroquinate + NADH + H(+)</text>
        <dbReference type="Rhea" id="RHEA:22364"/>
        <dbReference type="ChEBI" id="CHEBI:15378"/>
        <dbReference type="ChEBI" id="CHEBI:29751"/>
        <dbReference type="ChEBI" id="CHEBI:32364"/>
        <dbReference type="ChEBI" id="CHEBI:57540"/>
        <dbReference type="ChEBI" id="CHEBI:57945"/>
        <dbReference type="EC" id="1.1.1.24"/>
    </reaction>
</comment>
<feature type="compositionally biased region" description="Basic and acidic residues" evidence="11">
    <location>
        <begin position="290"/>
        <end position="300"/>
    </location>
</feature>
<dbReference type="InterPro" id="IPR036291">
    <property type="entry name" value="NAD(P)-bd_dom_sf"/>
</dbReference>
<dbReference type="FunFam" id="3.40.50.720:FF:000086">
    <property type="entry name" value="Quinate/shikimate dehydrogenase"/>
    <property type="match status" value="1"/>
</dbReference>
<comment type="subunit">
    <text evidence="10">Homodimer.</text>
</comment>
<dbReference type="HAMAP" id="MF_00222">
    <property type="entry name" value="Shikimate_DH_AroE"/>
    <property type="match status" value="1"/>
</dbReference>
<dbReference type="RefSeq" id="WP_094264285.1">
    <property type="nucleotide sequence ID" value="NZ_NOWF01000005.1"/>
</dbReference>
<proteinExistence type="inferred from homology"/>
<comment type="function">
    <text evidence="10">Involved in the biosynthesis of the chorismate, which leads to the biosynthesis of aromatic amino acids. Catalyzes the reversible NADPH linked reduction of 3-dehydroshikimate (DHSA) to yield shikimate (SA).</text>
</comment>
<comment type="caution">
    <text evidence="15">The sequence shown here is derived from an EMBL/GenBank/DDBJ whole genome shotgun (WGS) entry which is preliminary data.</text>
</comment>
<organism evidence="15 16">
    <name type="scientific">Paludifilum halophilum</name>
    <dbReference type="NCBI Taxonomy" id="1642702"/>
    <lineage>
        <taxon>Bacteria</taxon>
        <taxon>Bacillati</taxon>
        <taxon>Bacillota</taxon>
        <taxon>Bacilli</taxon>
        <taxon>Bacillales</taxon>
        <taxon>Thermoactinomycetaceae</taxon>
        <taxon>Paludifilum</taxon>
    </lineage>
</organism>
<dbReference type="InterPro" id="IPR041121">
    <property type="entry name" value="SDH_C"/>
</dbReference>
<evidence type="ECO:0000256" key="6">
    <source>
        <dbReference type="ARBA" id="ARBA00049442"/>
    </source>
</evidence>
<dbReference type="GO" id="GO:0009423">
    <property type="term" value="P:chorismate biosynthetic process"/>
    <property type="evidence" value="ECO:0007669"/>
    <property type="project" value="UniProtKB-UniRule"/>
</dbReference>
<evidence type="ECO:0000256" key="7">
    <source>
        <dbReference type="ARBA" id="ARBA00051639"/>
    </source>
</evidence>
<sequence>MEIDSETEKTGLIGHPIGHSKSPEMMNEAFRAKGLSYLYLACDVAPESLADAVQGMRALGFRGWNVTIPHKVAIMDLLDHVEESAREIGAVNTVVREGDRLIGTNTDGEGYIRSLLRETGLDPTSQRVLILGAGGAARAVGYALARAGVQEIIIANRTESKAERLASHLSRWALCRWARWTELGDTVRKATLLVQTTSVGMHPDIEAIPIDPSLLHAGMTVSDLVYHPRETKLLQEARARGAAVHFGAGMLLYQAALAFQRWTGREAPVEQMRRTLDRSLSPDSRPGEGSLRKKGIEGQP</sequence>
<dbReference type="InterPro" id="IPR022893">
    <property type="entry name" value="Shikimate_DH_fam"/>
</dbReference>
<feature type="binding site" evidence="10">
    <location>
        <position position="224"/>
    </location>
    <ligand>
        <name>NADP(+)</name>
        <dbReference type="ChEBI" id="CHEBI:58349"/>
    </ligand>
</feature>
<name>A0A235B5N9_9BACL</name>
<dbReference type="PANTHER" id="PTHR21089:SF1">
    <property type="entry name" value="BIFUNCTIONAL 3-DEHYDROQUINATE DEHYDRATASE_SHIKIMATE DEHYDROGENASE, CHLOROPLASTIC"/>
    <property type="match status" value="1"/>
</dbReference>
<evidence type="ECO:0000256" key="2">
    <source>
        <dbReference type="ARBA" id="ARBA00022605"/>
    </source>
</evidence>
<feature type="binding site" evidence="10">
    <location>
        <position position="226"/>
    </location>
    <ligand>
        <name>shikimate</name>
        <dbReference type="ChEBI" id="CHEBI:36208"/>
    </ligand>
</feature>
<evidence type="ECO:0000256" key="9">
    <source>
        <dbReference type="ARBA" id="ARBA00060613"/>
    </source>
</evidence>
<keyword evidence="16" id="KW-1185">Reference proteome</keyword>
<comment type="catalytic activity">
    <reaction evidence="6 10">
        <text>shikimate + NADP(+) = 3-dehydroshikimate + NADPH + H(+)</text>
        <dbReference type="Rhea" id="RHEA:17737"/>
        <dbReference type="ChEBI" id="CHEBI:15378"/>
        <dbReference type="ChEBI" id="CHEBI:16630"/>
        <dbReference type="ChEBI" id="CHEBI:36208"/>
        <dbReference type="ChEBI" id="CHEBI:57783"/>
        <dbReference type="ChEBI" id="CHEBI:58349"/>
        <dbReference type="EC" id="1.1.1.25"/>
    </reaction>
</comment>
<evidence type="ECO:0000256" key="11">
    <source>
        <dbReference type="SAM" id="MobiDB-lite"/>
    </source>
</evidence>
<evidence type="ECO:0000313" key="16">
    <source>
        <dbReference type="Proteomes" id="UP000215459"/>
    </source>
</evidence>
<reference evidence="15 16" key="1">
    <citation type="submission" date="2017-07" db="EMBL/GenBank/DDBJ databases">
        <title>The genome sequence of Paludifilum halophilum highlights mechanisms for microbial adaptation to high salt environemnts.</title>
        <authorList>
            <person name="Belbahri L."/>
        </authorList>
    </citation>
    <scope>NUCLEOTIDE SEQUENCE [LARGE SCALE GENOMIC DNA]</scope>
    <source>
        <strain evidence="15 16">DSM 102817</strain>
    </source>
</reference>
<evidence type="ECO:0000256" key="5">
    <source>
        <dbReference type="ARBA" id="ARBA00023141"/>
    </source>
</evidence>
<feature type="binding site" evidence="10">
    <location>
        <position position="92"/>
    </location>
    <ligand>
        <name>shikimate</name>
        <dbReference type="ChEBI" id="CHEBI:36208"/>
    </ligand>
</feature>
<dbReference type="GO" id="GO:0008652">
    <property type="term" value="P:amino acid biosynthetic process"/>
    <property type="evidence" value="ECO:0007669"/>
    <property type="project" value="UniProtKB-KW"/>
</dbReference>
<dbReference type="GO" id="GO:0030266">
    <property type="term" value="F:quinate 3-dehydrogenase (NAD+) activity"/>
    <property type="evidence" value="ECO:0007669"/>
    <property type="project" value="UniProtKB-EC"/>
</dbReference>
<feature type="active site" description="Proton acceptor" evidence="10">
    <location>
        <position position="71"/>
    </location>
</feature>
<evidence type="ECO:0000256" key="10">
    <source>
        <dbReference type="HAMAP-Rule" id="MF_00222"/>
    </source>
</evidence>
<evidence type="ECO:0000259" key="12">
    <source>
        <dbReference type="Pfam" id="PF01488"/>
    </source>
</evidence>
<keyword evidence="4 10" id="KW-0560">Oxidoreductase</keyword>
<dbReference type="GO" id="GO:0019632">
    <property type="term" value="P:shikimate metabolic process"/>
    <property type="evidence" value="ECO:0007669"/>
    <property type="project" value="InterPro"/>
</dbReference>
<feature type="binding site" evidence="10">
    <location>
        <position position="254"/>
    </location>
    <ligand>
        <name>shikimate</name>
        <dbReference type="ChEBI" id="CHEBI:36208"/>
    </ligand>
</feature>
<feature type="domain" description="Shikimate dehydrogenase substrate binding N-terminal" evidence="13">
    <location>
        <begin position="12"/>
        <end position="94"/>
    </location>
</feature>
<feature type="binding site" evidence="10">
    <location>
        <begin position="156"/>
        <end position="161"/>
    </location>
    <ligand>
        <name>NADP(+)</name>
        <dbReference type="ChEBI" id="CHEBI:58349"/>
    </ligand>
</feature>
<evidence type="ECO:0000259" key="14">
    <source>
        <dbReference type="Pfam" id="PF18317"/>
    </source>
</evidence>
<dbReference type="Proteomes" id="UP000215459">
    <property type="component" value="Unassembled WGS sequence"/>
</dbReference>
<dbReference type="EMBL" id="NOWF01000005">
    <property type="protein sequence ID" value="OYD07614.1"/>
    <property type="molecule type" value="Genomic_DNA"/>
</dbReference>
<dbReference type="PANTHER" id="PTHR21089">
    <property type="entry name" value="SHIKIMATE DEHYDROGENASE"/>
    <property type="match status" value="1"/>
</dbReference>
<dbReference type="SUPFAM" id="SSF53223">
    <property type="entry name" value="Aminoacid dehydrogenase-like, N-terminal domain"/>
    <property type="match status" value="1"/>
</dbReference>
<dbReference type="SUPFAM" id="SSF51735">
    <property type="entry name" value="NAD(P)-binding Rossmann-fold domains"/>
    <property type="match status" value="1"/>
</dbReference>
<feature type="binding site" evidence="10">
    <location>
        <position position="67"/>
    </location>
    <ligand>
        <name>shikimate</name>
        <dbReference type="ChEBI" id="CHEBI:36208"/>
    </ligand>
</feature>
<dbReference type="EC" id="1.1.1.25" evidence="10"/>
<dbReference type="GO" id="GO:0009073">
    <property type="term" value="P:aromatic amino acid family biosynthetic process"/>
    <property type="evidence" value="ECO:0007669"/>
    <property type="project" value="UniProtKB-KW"/>
</dbReference>
<feature type="domain" description="SDH C-terminal" evidence="14">
    <location>
        <begin position="247"/>
        <end position="276"/>
    </location>
</feature>
<evidence type="ECO:0000313" key="15">
    <source>
        <dbReference type="EMBL" id="OYD07614.1"/>
    </source>
</evidence>
<dbReference type="Pfam" id="PF18317">
    <property type="entry name" value="SDH_C"/>
    <property type="match status" value="1"/>
</dbReference>
<feature type="domain" description="Quinate/shikimate 5-dehydrogenase/glutamyl-tRNA reductase" evidence="12">
    <location>
        <begin position="124"/>
        <end position="198"/>
    </location>
</feature>
<evidence type="ECO:0000259" key="13">
    <source>
        <dbReference type="Pfam" id="PF08501"/>
    </source>
</evidence>
<keyword evidence="3 10" id="KW-0521">NADP</keyword>
<feature type="binding site" evidence="10">
    <location>
        <position position="247"/>
    </location>
    <ligand>
        <name>NADP(+)</name>
        <dbReference type="ChEBI" id="CHEBI:58349"/>
    </ligand>
</feature>
<comment type="pathway">
    <text evidence="9">Aromatic compound metabolism; 3,4-dihydroxybenzoate biosynthesis; 3-dehydroquinate from D-quinate (NAD(+) route).</text>
</comment>
<dbReference type="NCBIfam" id="TIGR00507">
    <property type="entry name" value="aroE"/>
    <property type="match status" value="1"/>
</dbReference>
<gene>
    <name evidence="10" type="primary">aroE</name>
    <name evidence="15" type="ORF">CHM34_09030</name>
</gene>
<dbReference type="AlphaFoldDB" id="A0A235B5N9"/>
<dbReference type="GO" id="GO:0004764">
    <property type="term" value="F:shikimate 3-dehydrogenase (NADP+) activity"/>
    <property type="evidence" value="ECO:0007669"/>
    <property type="project" value="UniProtKB-UniRule"/>
</dbReference>
<protein>
    <recommendedName>
        <fullName evidence="10">Shikimate dehydrogenase (NADP(+))</fullName>
        <shortName evidence="10">SDH</shortName>
        <ecNumber evidence="10">1.1.1.25</ecNumber>
    </recommendedName>
</protein>
<dbReference type="Gene3D" id="3.40.50.10860">
    <property type="entry name" value="Leucine Dehydrogenase, chain A, domain 1"/>
    <property type="match status" value="1"/>
</dbReference>
<dbReference type="InterPro" id="IPR046346">
    <property type="entry name" value="Aminoacid_DH-like_N_sf"/>
</dbReference>
<comment type="pathway">
    <text evidence="1 10">Metabolic intermediate biosynthesis; chorismate biosynthesis; chorismate from D-erythrose 4-phosphate and phosphoenolpyruvate: step 4/7.</text>
</comment>
<feature type="binding site" evidence="10">
    <location>
        <begin position="20"/>
        <end position="22"/>
    </location>
    <ligand>
        <name>shikimate</name>
        <dbReference type="ChEBI" id="CHEBI:36208"/>
    </ligand>
</feature>
<dbReference type="GO" id="GO:0052734">
    <property type="term" value="F:shikimate 3-dehydrogenase (NAD+) activity"/>
    <property type="evidence" value="ECO:0007669"/>
    <property type="project" value="RHEA"/>
</dbReference>
<dbReference type="InterPro" id="IPR013708">
    <property type="entry name" value="Shikimate_DH-bd_N"/>
</dbReference>
<dbReference type="GO" id="GO:0050661">
    <property type="term" value="F:NADP binding"/>
    <property type="evidence" value="ECO:0007669"/>
    <property type="project" value="InterPro"/>
</dbReference>
<feature type="binding site" evidence="10">
    <location>
        <position position="83"/>
    </location>
    <ligand>
        <name>NADP(+)</name>
        <dbReference type="ChEBI" id="CHEBI:58349"/>
    </ligand>
</feature>
<dbReference type="OrthoDB" id="9792692at2"/>
<evidence type="ECO:0000256" key="4">
    <source>
        <dbReference type="ARBA" id="ARBA00023002"/>
    </source>
</evidence>
<evidence type="ECO:0000256" key="8">
    <source>
        <dbReference type="ARBA" id="ARBA00052329"/>
    </source>
</evidence>
<feature type="binding site" evidence="10">
    <location>
        <begin position="132"/>
        <end position="136"/>
    </location>
    <ligand>
        <name>NADP(+)</name>
        <dbReference type="ChEBI" id="CHEBI:58349"/>
    </ligand>
</feature>
<dbReference type="Pfam" id="PF08501">
    <property type="entry name" value="Shikimate_dh_N"/>
    <property type="match status" value="1"/>
</dbReference>
<dbReference type="Pfam" id="PF01488">
    <property type="entry name" value="Shikimate_DH"/>
    <property type="match status" value="1"/>
</dbReference>
<evidence type="ECO:0000256" key="3">
    <source>
        <dbReference type="ARBA" id="ARBA00022857"/>
    </source>
</evidence>
<keyword evidence="5 10" id="KW-0057">Aromatic amino acid biosynthesis</keyword>
<dbReference type="InterPro" id="IPR011342">
    <property type="entry name" value="Shikimate_DH"/>
</dbReference>
<feature type="region of interest" description="Disordered" evidence="11">
    <location>
        <begin position="275"/>
        <end position="300"/>
    </location>
</feature>
<accession>A0A235B5N9</accession>
<evidence type="ECO:0000256" key="1">
    <source>
        <dbReference type="ARBA" id="ARBA00004871"/>
    </source>
</evidence>
<dbReference type="CDD" id="cd01065">
    <property type="entry name" value="NAD_bind_Shikimate_DH"/>
    <property type="match status" value="1"/>
</dbReference>
<comment type="similarity">
    <text evidence="10">Belongs to the shikimate dehydrogenase family.</text>
</comment>
<comment type="catalytic activity">
    <reaction evidence="8">
        <text>shikimate + NAD(+) = 3-dehydroshikimate + NADH + H(+)</text>
        <dbReference type="Rhea" id="RHEA:17741"/>
        <dbReference type="ChEBI" id="CHEBI:15378"/>
        <dbReference type="ChEBI" id="CHEBI:16630"/>
        <dbReference type="ChEBI" id="CHEBI:36208"/>
        <dbReference type="ChEBI" id="CHEBI:57540"/>
        <dbReference type="ChEBI" id="CHEBI:57945"/>
    </reaction>
</comment>
<dbReference type="GO" id="GO:0005829">
    <property type="term" value="C:cytosol"/>
    <property type="evidence" value="ECO:0007669"/>
    <property type="project" value="TreeGrafter"/>
</dbReference>